<dbReference type="RefSeq" id="XP_047779899.1">
    <property type="nucleotide sequence ID" value="XM_047927363.1"/>
</dbReference>
<sequence length="548" mass="60169">MATQAAQAGPSQRARTSSGDSGRSTALHTKSAATILNEDASDYEEEGRSEYESEEEVAYATVKGKGKGVAAPPLPRAQIHSTRSASYERERSSTSWADLDLSIIVACVSPVGNWLTGGDHIKNLFLIILLVFYLHQLIEVPWKLYQASRPRKSAGARSGEPDRVTKLAATELRRQELLLLVVTAISPLIGATFLKHVLSALGERESLSWFSTTLFVLATGIRPWTHLISRIQGRTESLHDAIHYPPEKVGAEDLAVNAVLLKRLDLLEREFHELQARTTLAGRLQEVCDDLSEAVGELERGGKRSERKAEMARLALAARLAALEKGLLQVEQNRRMDVDALRRGYVAPFYERGYRRAWGYIRPLVRGVLRFPKTIWALGAPDATSEKWMAGGSPSPLPSPSPPVSRSSNGTVHHRLSSNGAPDPRLTTILESPQSDGEGEPGGEDEADSDGTYVTENEKDHAATANGTTNGHHKTRRARNKSGSRSRSRSHSGGSSARKHAAQATPLSFHQWVFECVQTIVLWPYRASVRILLAMVPPLRKIMPKAMI</sequence>
<proteinExistence type="predicted"/>
<dbReference type="PANTHER" id="PTHR42032:SF1">
    <property type="entry name" value="YALI0E30679P"/>
    <property type="match status" value="1"/>
</dbReference>
<feature type="compositionally biased region" description="Polar residues" evidence="1">
    <location>
        <begin position="1"/>
        <end position="34"/>
    </location>
</feature>
<evidence type="ECO:0000256" key="1">
    <source>
        <dbReference type="SAM" id="MobiDB-lite"/>
    </source>
</evidence>
<accession>A0ABQ8KIR6</accession>
<feature type="region of interest" description="Disordered" evidence="1">
    <location>
        <begin position="385"/>
        <end position="501"/>
    </location>
</feature>
<protein>
    <submittedName>
        <fullName evidence="2">Uncharacterized protein</fullName>
    </submittedName>
</protein>
<dbReference type="EMBL" id="JADCUA010000008">
    <property type="protein sequence ID" value="KAH9837861.1"/>
    <property type="molecule type" value="Genomic_DNA"/>
</dbReference>
<evidence type="ECO:0000313" key="3">
    <source>
        <dbReference type="Proteomes" id="UP000814176"/>
    </source>
</evidence>
<feature type="compositionally biased region" description="Acidic residues" evidence="1">
    <location>
        <begin position="437"/>
        <end position="449"/>
    </location>
</feature>
<dbReference type="PANTHER" id="PTHR42032">
    <property type="entry name" value="YALI0E30679P"/>
    <property type="match status" value="1"/>
</dbReference>
<dbReference type="GeneID" id="72008095"/>
<feature type="region of interest" description="Disordered" evidence="1">
    <location>
        <begin position="1"/>
        <end position="87"/>
    </location>
</feature>
<evidence type="ECO:0000313" key="2">
    <source>
        <dbReference type="EMBL" id="KAH9837861.1"/>
    </source>
</evidence>
<comment type="caution">
    <text evidence="2">The sequence shown here is derived from an EMBL/GenBank/DDBJ whole genome shotgun (WGS) entry which is preliminary data.</text>
</comment>
<name>A0ABQ8KIR6_9APHY</name>
<keyword evidence="3" id="KW-1185">Reference proteome</keyword>
<feature type="compositionally biased region" description="Basic residues" evidence="1">
    <location>
        <begin position="471"/>
        <end position="490"/>
    </location>
</feature>
<dbReference type="Proteomes" id="UP000814176">
    <property type="component" value="Unassembled WGS sequence"/>
</dbReference>
<organism evidence="2 3">
    <name type="scientific">Rhodofomes roseus</name>
    <dbReference type="NCBI Taxonomy" id="34475"/>
    <lineage>
        <taxon>Eukaryota</taxon>
        <taxon>Fungi</taxon>
        <taxon>Dikarya</taxon>
        <taxon>Basidiomycota</taxon>
        <taxon>Agaricomycotina</taxon>
        <taxon>Agaricomycetes</taxon>
        <taxon>Polyporales</taxon>
        <taxon>Rhodofomes</taxon>
    </lineage>
</organism>
<reference evidence="2 3" key="1">
    <citation type="journal article" date="2021" name="Environ. Microbiol.">
        <title>Gene family expansions and transcriptome signatures uncover fungal adaptations to wood decay.</title>
        <authorList>
            <person name="Hage H."/>
            <person name="Miyauchi S."/>
            <person name="Viragh M."/>
            <person name="Drula E."/>
            <person name="Min B."/>
            <person name="Chaduli D."/>
            <person name="Navarro D."/>
            <person name="Favel A."/>
            <person name="Norest M."/>
            <person name="Lesage-Meessen L."/>
            <person name="Balint B."/>
            <person name="Merenyi Z."/>
            <person name="de Eugenio L."/>
            <person name="Morin E."/>
            <person name="Martinez A.T."/>
            <person name="Baldrian P."/>
            <person name="Stursova M."/>
            <person name="Martinez M.J."/>
            <person name="Novotny C."/>
            <person name="Magnuson J.K."/>
            <person name="Spatafora J.W."/>
            <person name="Maurice S."/>
            <person name="Pangilinan J."/>
            <person name="Andreopoulos W."/>
            <person name="LaButti K."/>
            <person name="Hundley H."/>
            <person name="Na H."/>
            <person name="Kuo A."/>
            <person name="Barry K."/>
            <person name="Lipzen A."/>
            <person name="Henrissat B."/>
            <person name="Riley R."/>
            <person name="Ahrendt S."/>
            <person name="Nagy L.G."/>
            <person name="Grigoriev I.V."/>
            <person name="Martin F."/>
            <person name="Rosso M.N."/>
        </authorList>
    </citation>
    <scope>NUCLEOTIDE SEQUENCE [LARGE SCALE GENOMIC DNA]</scope>
    <source>
        <strain evidence="2 3">CIRM-BRFM 1785</strain>
    </source>
</reference>
<gene>
    <name evidence="2" type="ORF">C8Q71DRAFT_857039</name>
</gene>